<feature type="chain" id="PRO_5038504283" evidence="2">
    <location>
        <begin position="23"/>
        <end position="349"/>
    </location>
</feature>
<sequence>MKERFSVILALLACTVSLAACASNEMAPSAERPSGSGQQASEVPQTLTGPSQEGTEDLQPALEETTQPVVYMTTDISPEGLMAVYEALGAQLPEGSIAVKISTGETGSNYLRPELIGDLVQSVNGTIVECNTAYGGERANTAYHMQLAEDHGYTAIADVDIMDAEGSMTLPVTGGTHLTENYVGSHFANYDYYIVLSHFKGHAMAGFGGAIKNISIGIASSEGKSHIHSGGTGGSMWGGDQDAFLESMAEAGKSVSDHMGGNMLYINVMNRLSVDCDCDGNPAEPDMHDIGILASFDPVALDQACIDLVYSAEDGASLIQRIESRNGLLTLEHAEEIGLGSRSYALVDL</sequence>
<evidence type="ECO:0000313" key="5">
    <source>
        <dbReference type="Proteomes" id="UP000886858"/>
    </source>
</evidence>
<evidence type="ECO:0000313" key="4">
    <source>
        <dbReference type="EMBL" id="HJA93527.1"/>
    </source>
</evidence>
<organism evidence="4 5">
    <name type="scientific">Candidatus Eisenbergiella merdipullorum</name>
    <dbReference type="NCBI Taxonomy" id="2838553"/>
    <lineage>
        <taxon>Bacteria</taxon>
        <taxon>Bacillati</taxon>
        <taxon>Bacillota</taxon>
        <taxon>Clostridia</taxon>
        <taxon>Lachnospirales</taxon>
        <taxon>Lachnospiraceae</taxon>
        <taxon>Eisenbergiella</taxon>
    </lineage>
</organism>
<reference evidence="4" key="1">
    <citation type="journal article" date="2021" name="PeerJ">
        <title>Extensive microbial diversity within the chicken gut microbiome revealed by metagenomics and culture.</title>
        <authorList>
            <person name="Gilroy R."/>
            <person name="Ravi A."/>
            <person name="Getino M."/>
            <person name="Pursley I."/>
            <person name="Horton D.L."/>
            <person name="Alikhan N.F."/>
            <person name="Baker D."/>
            <person name="Gharbi K."/>
            <person name="Hall N."/>
            <person name="Watson M."/>
            <person name="Adriaenssens E.M."/>
            <person name="Foster-Nyarko E."/>
            <person name="Jarju S."/>
            <person name="Secka A."/>
            <person name="Antonio M."/>
            <person name="Oren A."/>
            <person name="Chaudhuri R.R."/>
            <person name="La Ragione R."/>
            <person name="Hildebrand F."/>
            <person name="Pallen M.J."/>
        </authorList>
    </citation>
    <scope>NUCLEOTIDE SEQUENCE</scope>
    <source>
        <strain evidence="4">CHK179-7159</strain>
    </source>
</reference>
<dbReference type="Proteomes" id="UP000886858">
    <property type="component" value="Unassembled WGS sequence"/>
</dbReference>
<feature type="domain" description="DUF362" evidence="3">
    <location>
        <begin position="97"/>
        <end position="307"/>
    </location>
</feature>
<comment type="caution">
    <text evidence="4">The sequence shown here is derived from an EMBL/GenBank/DDBJ whole genome shotgun (WGS) entry which is preliminary data.</text>
</comment>
<feature type="region of interest" description="Disordered" evidence="1">
    <location>
        <begin position="27"/>
        <end position="66"/>
    </location>
</feature>
<gene>
    <name evidence="4" type="ORF">H9717_10515</name>
</gene>
<dbReference type="AlphaFoldDB" id="A0A9D2I764"/>
<evidence type="ECO:0000256" key="1">
    <source>
        <dbReference type="SAM" id="MobiDB-lite"/>
    </source>
</evidence>
<dbReference type="EMBL" id="DWYY01000115">
    <property type="protein sequence ID" value="HJA93527.1"/>
    <property type="molecule type" value="Genomic_DNA"/>
</dbReference>
<dbReference type="InterPro" id="IPR007160">
    <property type="entry name" value="DUF362"/>
</dbReference>
<protein>
    <submittedName>
        <fullName evidence="4">DUF362 domain-containing protein</fullName>
    </submittedName>
</protein>
<reference evidence="4" key="2">
    <citation type="submission" date="2021-04" db="EMBL/GenBank/DDBJ databases">
        <authorList>
            <person name="Gilroy R."/>
        </authorList>
    </citation>
    <scope>NUCLEOTIDE SEQUENCE</scope>
    <source>
        <strain evidence="4">CHK179-7159</strain>
    </source>
</reference>
<dbReference type="Gene3D" id="3.40.50.11440">
    <property type="match status" value="1"/>
</dbReference>
<feature type="compositionally biased region" description="Polar residues" evidence="1">
    <location>
        <begin position="35"/>
        <end position="53"/>
    </location>
</feature>
<name>A0A9D2I764_9FIRM</name>
<accession>A0A9D2I764</accession>
<evidence type="ECO:0000259" key="3">
    <source>
        <dbReference type="Pfam" id="PF04015"/>
    </source>
</evidence>
<dbReference type="PROSITE" id="PS51257">
    <property type="entry name" value="PROKAR_LIPOPROTEIN"/>
    <property type="match status" value="1"/>
</dbReference>
<dbReference type="Pfam" id="PF04015">
    <property type="entry name" value="DUF362"/>
    <property type="match status" value="1"/>
</dbReference>
<proteinExistence type="predicted"/>
<feature type="signal peptide" evidence="2">
    <location>
        <begin position="1"/>
        <end position="22"/>
    </location>
</feature>
<evidence type="ECO:0000256" key="2">
    <source>
        <dbReference type="SAM" id="SignalP"/>
    </source>
</evidence>
<keyword evidence="2" id="KW-0732">Signal</keyword>